<dbReference type="PRINTS" id="PR00413">
    <property type="entry name" value="HADHALOGNASE"/>
</dbReference>
<gene>
    <name evidence="5" type="ORF">DFR56_109160</name>
</gene>
<dbReference type="PANTHER" id="PTHR46470:SF2">
    <property type="entry name" value="GLYCERALDEHYDE 3-PHOSPHATE PHOSPHATASE"/>
    <property type="match status" value="1"/>
</dbReference>
<keyword evidence="2" id="KW-0479">Metal-binding</keyword>
<dbReference type="SFLD" id="SFLDS00003">
    <property type="entry name" value="Haloacid_Dehalogenase"/>
    <property type="match status" value="1"/>
</dbReference>
<organism evidence="5 6">
    <name type="scientific">Pseudogracilibacillus auburnensis</name>
    <dbReference type="NCBI Taxonomy" id="1494959"/>
    <lineage>
        <taxon>Bacteria</taxon>
        <taxon>Bacillati</taxon>
        <taxon>Bacillota</taxon>
        <taxon>Bacilli</taxon>
        <taxon>Bacillales</taxon>
        <taxon>Bacillaceae</taxon>
        <taxon>Pseudogracilibacillus</taxon>
    </lineage>
</organism>
<evidence type="ECO:0000256" key="2">
    <source>
        <dbReference type="ARBA" id="ARBA00022723"/>
    </source>
</evidence>
<evidence type="ECO:0000313" key="6">
    <source>
        <dbReference type="Proteomes" id="UP000247978"/>
    </source>
</evidence>
<dbReference type="SFLD" id="SFLDG01129">
    <property type="entry name" value="C1.5:_HAD__Beta-PGM__Phosphata"/>
    <property type="match status" value="1"/>
</dbReference>
<dbReference type="InterPro" id="IPR006439">
    <property type="entry name" value="HAD-SF_hydro_IA"/>
</dbReference>
<proteinExistence type="predicted"/>
<dbReference type="PANTHER" id="PTHR46470">
    <property type="entry name" value="N-ACYLNEURAMINATE-9-PHOSPHATASE"/>
    <property type="match status" value="1"/>
</dbReference>
<dbReference type="EMBL" id="QJJQ01000009">
    <property type="protein sequence ID" value="PXW85997.1"/>
    <property type="molecule type" value="Genomic_DNA"/>
</dbReference>
<dbReference type="InterPro" id="IPR023214">
    <property type="entry name" value="HAD_sf"/>
</dbReference>
<evidence type="ECO:0000256" key="1">
    <source>
        <dbReference type="ARBA" id="ARBA00001946"/>
    </source>
</evidence>
<accession>A0A2V3VVL5</accession>
<dbReference type="OrthoDB" id="25198at2"/>
<evidence type="ECO:0000313" key="5">
    <source>
        <dbReference type="EMBL" id="PXW85997.1"/>
    </source>
</evidence>
<sequence>MEKKWITFDLDETLMQNPFMGWVFPEIVETIQCHLEDKDLDIMALIVDEHLKRMSKNRILEAYDWDHIVEELLERLQLTLTIDIEKIVTNHCEIPKIHLLEETILSSLQRIKEKGYALAVATNGYYKYQYPVLEKLQLVELFDQIITSDSAGYAKPDIQMLNSVKKEGELVAHVGDRIDHDILLANNLNITSIFINKNLPSTILELPVYKRKDSAEFIHFCKEKWKKENKFSQVAFHQDCIPDLVVHSISELSDYITSNGL</sequence>
<dbReference type="GO" id="GO:0044281">
    <property type="term" value="P:small molecule metabolic process"/>
    <property type="evidence" value="ECO:0007669"/>
    <property type="project" value="UniProtKB-ARBA"/>
</dbReference>
<name>A0A2V3VVL5_9BACI</name>
<keyword evidence="4" id="KW-0460">Magnesium</keyword>
<evidence type="ECO:0000256" key="4">
    <source>
        <dbReference type="ARBA" id="ARBA00022842"/>
    </source>
</evidence>
<evidence type="ECO:0000256" key="3">
    <source>
        <dbReference type="ARBA" id="ARBA00022801"/>
    </source>
</evidence>
<dbReference type="Pfam" id="PF13419">
    <property type="entry name" value="HAD_2"/>
    <property type="match status" value="1"/>
</dbReference>
<dbReference type="RefSeq" id="WP_110395947.1">
    <property type="nucleotide sequence ID" value="NZ_JBHUHB010000001.1"/>
</dbReference>
<keyword evidence="3 5" id="KW-0378">Hydrolase</keyword>
<dbReference type="Gene3D" id="3.40.50.1000">
    <property type="entry name" value="HAD superfamily/HAD-like"/>
    <property type="match status" value="1"/>
</dbReference>
<dbReference type="NCBIfam" id="TIGR01549">
    <property type="entry name" value="HAD-SF-IA-v1"/>
    <property type="match status" value="1"/>
</dbReference>
<keyword evidence="6" id="KW-1185">Reference proteome</keyword>
<dbReference type="Proteomes" id="UP000247978">
    <property type="component" value="Unassembled WGS sequence"/>
</dbReference>
<dbReference type="SUPFAM" id="SSF56784">
    <property type="entry name" value="HAD-like"/>
    <property type="match status" value="1"/>
</dbReference>
<dbReference type="InterPro" id="IPR051400">
    <property type="entry name" value="HAD-like_hydrolase"/>
</dbReference>
<dbReference type="InterPro" id="IPR041492">
    <property type="entry name" value="HAD_2"/>
</dbReference>
<dbReference type="Gene3D" id="1.10.150.520">
    <property type="match status" value="1"/>
</dbReference>
<reference evidence="5 6" key="1">
    <citation type="submission" date="2018-05" db="EMBL/GenBank/DDBJ databases">
        <title>Genomic Encyclopedia of Type Strains, Phase IV (KMG-IV): sequencing the most valuable type-strain genomes for metagenomic binning, comparative biology and taxonomic classification.</title>
        <authorList>
            <person name="Goeker M."/>
        </authorList>
    </citation>
    <scope>NUCLEOTIDE SEQUENCE [LARGE SCALE GENOMIC DNA]</scope>
    <source>
        <strain evidence="5 6">DSM 28556</strain>
    </source>
</reference>
<dbReference type="AlphaFoldDB" id="A0A2V3VVL5"/>
<dbReference type="InterPro" id="IPR036412">
    <property type="entry name" value="HAD-like_sf"/>
</dbReference>
<comment type="caution">
    <text evidence="5">The sequence shown here is derived from an EMBL/GenBank/DDBJ whole genome shotgun (WGS) entry which is preliminary data.</text>
</comment>
<comment type="cofactor">
    <cofactor evidence="1">
        <name>Mg(2+)</name>
        <dbReference type="ChEBI" id="CHEBI:18420"/>
    </cofactor>
</comment>
<dbReference type="GO" id="GO:0046872">
    <property type="term" value="F:metal ion binding"/>
    <property type="evidence" value="ECO:0007669"/>
    <property type="project" value="UniProtKB-KW"/>
</dbReference>
<protein>
    <submittedName>
        <fullName evidence="5">HAD superfamily hydrolase (TIGR01549 family)</fullName>
    </submittedName>
</protein>
<dbReference type="GO" id="GO:0016791">
    <property type="term" value="F:phosphatase activity"/>
    <property type="evidence" value="ECO:0007669"/>
    <property type="project" value="TreeGrafter"/>
</dbReference>